<dbReference type="InParanoid" id="A0A804LXV3"/>
<name>A0A804LXV3_MAIZE</name>
<sequence length="111" mass="12105">MTSWKRKTCSSTNHSAWLRYKKEKASAYLSMHASADLEPGAGQLCRGFGPWGTSLLDTIRICLQQSSPRCRPDAEEDDWLGKQQPLPGGEPPPPPPLSLTANAPSSATLRL</sequence>
<accession>A0A804LXV3</accession>
<organism evidence="2 3">
    <name type="scientific">Zea mays</name>
    <name type="common">Maize</name>
    <dbReference type="NCBI Taxonomy" id="4577"/>
    <lineage>
        <taxon>Eukaryota</taxon>
        <taxon>Viridiplantae</taxon>
        <taxon>Streptophyta</taxon>
        <taxon>Embryophyta</taxon>
        <taxon>Tracheophyta</taxon>
        <taxon>Spermatophyta</taxon>
        <taxon>Magnoliopsida</taxon>
        <taxon>Liliopsida</taxon>
        <taxon>Poales</taxon>
        <taxon>Poaceae</taxon>
        <taxon>PACMAD clade</taxon>
        <taxon>Panicoideae</taxon>
        <taxon>Andropogonodae</taxon>
        <taxon>Andropogoneae</taxon>
        <taxon>Tripsacinae</taxon>
        <taxon>Zea</taxon>
    </lineage>
</organism>
<evidence type="ECO:0000313" key="3">
    <source>
        <dbReference type="Proteomes" id="UP000007305"/>
    </source>
</evidence>
<protein>
    <submittedName>
        <fullName evidence="2">Uncharacterized protein</fullName>
    </submittedName>
</protein>
<reference evidence="2" key="3">
    <citation type="submission" date="2021-05" db="UniProtKB">
        <authorList>
            <consortium name="EnsemblPlants"/>
        </authorList>
    </citation>
    <scope>IDENTIFICATION</scope>
    <source>
        <strain evidence="2">cv. B73</strain>
    </source>
</reference>
<feature type="compositionally biased region" description="Low complexity" evidence="1">
    <location>
        <begin position="98"/>
        <end position="111"/>
    </location>
</feature>
<reference evidence="3" key="1">
    <citation type="submission" date="2015-12" db="EMBL/GenBank/DDBJ databases">
        <title>Update maize B73 reference genome by single molecule sequencing technologies.</title>
        <authorList>
            <consortium name="Maize Genome Sequencing Project"/>
            <person name="Ware D."/>
        </authorList>
    </citation>
    <scope>NUCLEOTIDE SEQUENCE [LARGE SCALE GENOMIC DNA]</scope>
    <source>
        <strain evidence="3">cv. B73</strain>
    </source>
</reference>
<feature type="region of interest" description="Disordered" evidence="1">
    <location>
        <begin position="69"/>
        <end position="111"/>
    </location>
</feature>
<proteinExistence type="predicted"/>
<reference evidence="2" key="2">
    <citation type="submission" date="2019-07" db="EMBL/GenBank/DDBJ databases">
        <authorList>
            <person name="Seetharam A."/>
            <person name="Woodhouse M."/>
            <person name="Cannon E."/>
        </authorList>
    </citation>
    <scope>NUCLEOTIDE SEQUENCE [LARGE SCALE GENOMIC DNA]</scope>
    <source>
        <strain evidence="2">cv. B73</strain>
    </source>
</reference>
<keyword evidence="3" id="KW-1185">Reference proteome</keyword>
<dbReference type="AlphaFoldDB" id="A0A804LXV3"/>
<evidence type="ECO:0000256" key="1">
    <source>
        <dbReference type="SAM" id="MobiDB-lite"/>
    </source>
</evidence>
<evidence type="ECO:0000313" key="2">
    <source>
        <dbReference type="EnsemblPlants" id="Zm00001eb044220_P001"/>
    </source>
</evidence>
<dbReference type="EnsemblPlants" id="Zm00001eb044220_T001">
    <property type="protein sequence ID" value="Zm00001eb044220_P001"/>
    <property type="gene ID" value="Zm00001eb044220"/>
</dbReference>
<dbReference type="Gramene" id="Zm00001eb044220_T001">
    <property type="protein sequence ID" value="Zm00001eb044220_P001"/>
    <property type="gene ID" value="Zm00001eb044220"/>
</dbReference>
<dbReference type="Proteomes" id="UP000007305">
    <property type="component" value="Chromosome 1"/>
</dbReference>
<feature type="compositionally biased region" description="Pro residues" evidence="1">
    <location>
        <begin position="88"/>
        <end position="97"/>
    </location>
</feature>